<dbReference type="Gene3D" id="1.25.40.10">
    <property type="entry name" value="Tetratricopeptide repeat domain"/>
    <property type="match status" value="4"/>
</dbReference>
<dbReference type="AlphaFoldDB" id="A0A6A6KS40"/>
<feature type="repeat" description="PPR" evidence="2">
    <location>
        <begin position="403"/>
        <end position="437"/>
    </location>
</feature>
<feature type="repeat" description="PPR" evidence="2">
    <location>
        <begin position="438"/>
        <end position="472"/>
    </location>
</feature>
<evidence type="ECO:0000256" key="2">
    <source>
        <dbReference type="PROSITE-ProRule" id="PRU00708"/>
    </source>
</evidence>
<reference evidence="3 4" key="1">
    <citation type="journal article" date="2020" name="Mol. Plant">
        <title>The Chromosome-Based Rubber Tree Genome Provides New Insights into Spurge Genome Evolution and Rubber Biosynthesis.</title>
        <authorList>
            <person name="Liu J."/>
            <person name="Shi C."/>
            <person name="Shi C.C."/>
            <person name="Li W."/>
            <person name="Zhang Q.J."/>
            <person name="Zhang Y."/>
            <person name="Li K."/>
            <person name="Lu H.F."/>
            <person name="Shi C."/>
            <person name="Zhu S.T."/>
            <person name="Xiao Z.Y."/>
            <person name="Nan H."/>
            <person name="Yue Y."/>
            <person name="Zhu X.G."/>
            <person name="Wu Y."/>
            <person name="Hong X.N."/>
            <person name="Fan G.Y."/>
            <person name="Tong Y."/>
            <person name="Zhang D."/>
            <person name="Mao C.L."/>
            <person name="Liu Y.L."/>
            <person name="Hao S.J."/>
            <person name="Liu W.Q."/>
            <person name="Lv M.Q."/>
            <person name="Zhang H.B."/>
            <person name="Liu Y."/>
            <person name="Hu-Tang G.R."/>
            <person name="Wang J.P."/>
            <person name="Wang J.H."/>
            <person name="Sun Y.H."/>
            <person name="Ni S.B."/>
            <person name="Chen W.B."/>
            <person name="Zhang X.C."/>
            <person name="Jiao Y.N."/>
            <person name="Eichler E.E."/>
            <person name="Li G.H."/>
            <person name="Liu X."/>
            <person name="Gao L.Z."/>
        </authorList>
    </citation>
    <scope>NUCLEOTIDE SEQUENCE [LARGE SCALE GENOMIC DNA]</scope>
    <source>
        <strain evidence="4">cv. GT1</strain>
        <tissue evidence="3">Leaf</tissue>
    </source>
</reference>
<dbReference type="PANTHER" id="PTHR45613">
    <property type="entry name" value="PENTATRICOPEPTIDE REPEAT-CONTAINING PROTEIN"/>
    <property type="match status" value="1"/>
</dbReference>
<dbReference type="PANTHER" id="PTHR45613:SF9">
    <property type="entry name" value="MITOCHONDRIAL GROUP I INTRON SPLICING FACTOR CCM1"/>
    <property type="match status" value="1"/>
</dbReference>
<dbReference type="InterPro" id="IPR011990">
    <property type="entry name" value="TPR-like_helical_dom_sf"/>
</dbReference>
<proteinExistence type="predicted"/>
<keyword evidence="4" id="KW-1185">Reference proteome</keyword>
<evidence type="ECO:0000313" key="3">
    <source>
        <dbReference type="EMBL" id="KAF2291771.1"/>
    </source>
</evidence>
<sequence length="556" mass="63035">MLPTKSRKALLASQQLFNNTAIFSISSSSSGAAAALFSLLNLNIPTRQQFFYSCYCSYSTAHAIPVQHLSFNHKDVVQSFKEWFQRRNSGYLDLVFEILSTQDEVDDLALSQLGLHLTESLVLEVLHHGNGKNDVLSCLKFFDWAGHQHGFYHTRATFHAIFKILSKAKLMPLMLDFLDKFMTSRFVHHKFGYGFYGTLVIGYSVAGKPQVALQLFSKMRFQGLDLDGFAYHVLLNSLVEESYFDVADCIARQISLRGFENHVTRCIVVKSLCKQELLDEAASYLRRVILHGDGYRHGDAVGVIMDALCQNGRFDKAGQLVEEIRELGVVPVEPAYRVWLRNLVQAGKLDTALKFLQQKKSLDCYVPGVCEYNALLWRVLKNNRLAEACDLLMEMMESGISADKVTFNAALCFFCKAGMVDVALELFNCKSEFGLSPSSMACNYLINSLCREGNIDEAYNLLTNFTEHDYFPGRRTFSVLADALCREGKVDMMKELVSVALERNFMPSDYQFDKFISALCRARRLEDAYLMQDELNTMNIVARKTTYSNLIYGFNN</sequence>
<evidence type="ECO:0000256" key="1">
    <source>
        <dbReference type="ARBA" id="ARBA00022737"/>
    </source>
</evidence>
<feature type="repeat" description="PPR" evidence="2">
    <location>
        <begin position="473"/>
        <end position="507"/>
    </location>
</feature>
<gene>
    <name evidence="3" type="ORF">GH714_035539</name>
</gene>
<dbReference type="NCBIfam" id="TIGR00756">
    <property type="entry name" value="PPR"/>
    <property type="match status" value="3"/>
</dbReference>
<dbReference type="InterPro" id="IPR002885">
    <property type="entry name" value="PPR_rpt"/>
</dbReference>
<dbReference type="EMBL" id="JAAGAX010000015">
    <property type="protein sequence ID" value="KAF2291771.1"/>
    <property type="molecule type" value="Genomic_DNA"/>
</dbReference>
<feature type="repeat" description="PPR" evidence="2">
    <location>
        <begin position="297"/>
        <end position="331"/>
    </location>
</feature>
<accession>A0A6A6KS40</accession>
<dbReference type="Pfam" id="PF13041">
    <property type="entry name" value="PPR_2"/>
    <property type="match status" value="2"/>
</dbReference>
<dbReference type="Proteomes" id="UP000467840">
    <property type="component" value="Chromosome 2"/>
</dbReference>
<protein>
    <recommendedName>
        <fullName evidence="5">Pentacotripeptide-repeat region of PRORP domain-containing protein</fullName>
    </recommendedName>
</protein>
<organism evidence="3 4">
    <name type="scientific">Hevea brasiliensis</name>
    <name type="common">Para rubber tree</name>
    <name type="synonym">Siphonia brasiliensis</name>
    <dbReference type="NCBI Taxonomy" id="3981"/>
    <lineage>
        <taxon>Eukaryota</taxon>
        <taxon>Viridiplantae</taxon>
        <taxon>Streptophyta</taxon>
        <taxon>Embryophyta</taxon>
        <taxon>Tracheophyta</taxon>
        <taxon>Spermatophyta</taxon>
        <taxon>Magnoliopsida</taxon>
        <taxon>eudicotyledons</taxon>
        <taxon>Gunneridae</taxon>
        <taxon>Pentapetalae</taxon>
        <taxon>rosids</taxon>
        <taxon>fabids</taxon>
        <taxon>Malpighiales</taxon>
        <taxon>Euphorbiaceae</taxon>
        <taxon>Crotonoideae</taxon>
        <taxon>Micrandreae</taxon>
        <taxon>Hevea</taxon>
    </lineage>
</organism>
<keyword evidence="1" id="KW-0677">Repeat</keyword>
<dbReference type="PROSITE" id="PS51375">
    <property type="entry name" value="PPR"/>
    <property type="match status" value="4"/>
</dbReference>
<evidence type="ECO:0000313" key="4">
    <source>
        <dbReference type="Proteomes" id="UP000467840"/>
    </source>
</evidence>
<name>A0A6A6KS40_HEVBR</name>
<comment type="caution">
    <text evidence="3">The sequence shown here is derived from an EMBL/GenBank/DDBJ whole genome shotgun (WGS) entry which is preliminary data.</text>
</comment>
<evidence type="ECO:0008006" key="5">
    <source>
        <dbReference type="Google" id="ProtNLM"/>
    </source>
</evidence>
<dbReference type="Pfam" id="PF01535">
    <property type="entry name" value="PPR"/>
    <property type="match status" value="2"/>
</dbReference>